<evidence type="ECO:0000256" key="1">
    <source>
        <dbReference type="SAM" id="MobiDB-lite"/>
    </source>
</evidence>
<feature type="compositionally biased region" description="Polar residues" evidence="1">
    <location>
        <begin position="177"/>
        <end position="186"/>
    </location>
</feature>
<feature type="compositionally biased region" description="Pro residues" evidence="1">
    <location>
        <begin position="199"/>
        <end position="210"/>
    </location>
</feature>
<sequence length="243" mass="25869">MSVPGTHRHGNASIDSTASTLSVPARKWVRRDVSQTVRAIVPVAPVPTYPIGAGWGGGGHTTSKSLKNPHAIPSTMMLERSSSRDSIRSQSSDIKSPSRRSSTSSSITCVGSDNGSIRSVSSRDSRASSITLVEPSPTIPQSPRSSFKPDSIKHASMMSTSPPPSPGPYGFGPASIKRTSSHSMSPRTAEFPMVLNNPPRSPIPHSPHSPSPFGRLPQSPISPYDSPRSMSAYTATHQHRKSR</sequence>
<comment type="caution">
    <text evidence="2">The sequence shown here is derived from an EMBL/GenBank/DDBJ whole genome shotgun (WGS) entry which is preliminary data.</text>
</comment>
<keyword evidence="3" id="KW-1185">Reference proteome</keyword>
<reference evidence="2" key="1">
    <citation type="submission" date="2020-05" db="EMBL/GenBank/DDBJ databases">
        <title>Mycena genomes resolve the evolution of fungal bioluminescence.</title>
        <authorList>
            <person name="Tsai I.J."/>
        </authorList>
    </citation>
    <scope>NUCLEOTIDE SEQUENCE</scope>
    <source>
        <strain evidence="2">171206Taipei</strain>
    </source>
</reference>
<feature type="region of interest" description="Disordered" evidence="1">
    <location>
        <begin position="1"/>
        <end position="21"/>
    </location>
</feature>
<dbReference type="AlphaFoldDB" id="A0A8H6W9C1"/>
<organism evidence="2 3">
    <name type="scientific">Mycena indigotica</name>
    <dbReference type="NCBI Taxonomy" id="2126181"/>
    <lineage>
        <taxon>Eukaryota</taxon>
        <taxon>Fungi</taxon>
        <taxon>Dikarya</taxon>
        <taxon>Basidiomycota</taxon>
        <taxon>Agaricomycotina</taxon>
        <taxon>Agaricomycetes</taxon>
        <taxon>Agaricomycetidae</taxon>
        <taxon>Agaricales</taxon>
        <taxon>Marasmiineae</taxon>
        <taxon>Mycenaceae</taxon>
        <taxon>Mycena</taxon>
    </lineage>
</organism>
<protein>
    <submittedName>
        <fullName evidence="2">Uncharacterized protein</fullName>
    </submittedName>
</protein>
<proteinExistence type="predicted"/>
<dbReference type="GeneID" id="59343696"/>
<feature type="compositionally biased region" description="Low complexity" evidence="1">
    <location>
        <begin position="88"/>
        <end position="107"/>
    </location>
</feature>
<dbReference type="RefSeq" id="XP_037221472.1">
    <property type="nucleotide sequence ID" value="XM_037361180.1"/>
</dbReference>
<dbReference type="Proteomes" id="UP000636479">
    <property type="component" value="Unassembled WGS sequence"/>
</dbReference>
<feature type="region of interest" description="Disordered" evidence="1">
    <location>
        <begin position="77"/>
        <end position="243"/>
    </location>
</feature>
<evidence type="ECO:0000313" key="2">
    <source>
        <dbReference type="EMBL" id="KAF7306453.1"/>
    </source>
</evidence>
<evidence type="ECO:0000313" key="3">
    <source>
        <dbReference type="Proteomes" id="UP000636479"/>
    </source>
</evidence>
<accession>A0A8H6W9C1</accession>
<gene>
    <name evidence="2" type="ORF">MIND_00436500</name>
</gene>
<dbReference type="EMBL" id="JACAZF010000004">
    <property type="protein sequence ID" value="KAF7306453.1"/>
    <property type="molecule type" value="Genomic_DNA"/>
</dbReference>
<name>A0A8H6W9C1_9AGAR</name>
<feature type="compositionally biased region" description="Basic residues" evidence="1">
    <location>
        <begin position="1"/>
        <end position="10"/>
    </location>
</feature>